<dbReference type="InterPro" id="IPR024775">
    <property type="entry name" value="DinB-like"/>
</dbReference>
<proteinExistence type="predicted"/>
<organism evidence="2 3">
    <name type="scientific">Rudaeicoccus suwonensis</name>
    <dbReference type="NCBI Taxonomy" id="657409"/>
    <lineage>
        <taxon>Bacteria</taxon>
        <taxon>Bacillati</taxon>
        <taxon>Actinomycetota</taxon>
        <taxon>Actinomycetes</taxon>
        <taxon>Micrococcales</taxon>
        <taxon>Dermacoccaceae</taxon>
        <taxon>Rudaeicoccus</taxon>
    </lineage>
</organism>
<name>A0A561E3R0_9MICO</name>
<evidence type="ECO:0000313" key="3">
    <source>
        <dbReference type="Proteomes" id="UP000318297"/>
    </source>
</evidence>
<dbReference type="Pfam" id="PF12867">
    <property type="entry name" value="DinB_2"/>
    <property type="match status" value="1"/>
</dbReference>
<gene>
    <name evidence="2" type="ORF">BKA23_2606</name>
</gene>
<dbReference type="InterPro" id="IPR034660">
    <property type="entry name" value="DinB/YfiT-like"/>
</dbReference>
<dbReference type="Proteomes" id="UP000318297">
    <property type="component" value="Unassembled WGS sequence"/>
</dbReference>
<dbReference type="EMBL" id="VIVQ01000002">
    <property type="protein sequence ID" value="TWE10252.1"/>
    <property type="molecule type" value="Genomic_DNA"/>
</dbReference>
<accession>A0A561E3R0</accession>
<dbReference type="RefSeq" id="WP_145229075.1">
    <property type="nucleotide sequence ID" value="NZ_VIVQ01000002.1"/>
</dbReference>
<dbReference type="AlphaFoldDB" id="A0A561E3R0"/>
<reference evidence="2 3" key="1">
    <citation type="submission" date="2019-06" db="EMBL/GenBank/DDBJ databases">
        <title>Sequencing the genomes of 1000 actinobacteria strains.</title>
        <authorList>
            <person name="Klenk H.-P."/>
        </authorList>
    </citation>
    <scope>NUCLEOTIDE SEQUENCE [LARGE SCALE GENOMIC DNA]</scope>
    <source>
        <strain evidence="2 3">DSM 19560</strain>
    </source>
</reference>
<dbReference type="SUPFAM" id="SSF109854">
    <property type="entry name" value="DinB/YfiT-like putative metalloenzymes"/>
    <property type="match status" value="1"/>
</dbReference>
<dbReference type="OrthoDB" id="3542438at2"/>
<evidence type="ECO:0000259" key="1">
    <source>
        <dbReference type="Pfam" id="PF12867"/>
    </source>
</evidence>
<dbReference type="Gene3D" id="1.20.120.450">
    <property type="entry name" value="dinb family like domain"/>
    <property type="match status" value="1"/>
</dbReference>
<feature type="domain" description="DinB-like" evidence="1">
    <location>
        <begin position="91"/>
        <end position="233"/>
    </location>
</feature>
<keyword evidence="3" id="KW-1185">Reference proteome</keyword>
<protein>
    <submittedName>
        <fullName evidence="2">DinB family protein</fullName>
    </submittedName>
</protein>
<evidence type="ECO:0000313" key="2">
    <source>
        <dbReference type="EMBL" id="TWE10252.1"/>
    </source>
</evidence>
<sequence>MTESSEPRTFVDESLVKARFIRSNLSGVVMRGVILQDAELDSPWLFEDGASLVVNGIDVVPLIDAVLNERYPGRAARTARDPAGLRSAWSALERAWGAMLDRVADMPPGTVDVSVDDEWSFAQTLRHLVLATDVWLGQTILQRDQALHPIGMPFAEYEQDGYDMSIFVTEPPSYDTVLQVRAERVAMVRDFLADVSAEQLKETRESPWDPDYSETVLSCLHTILGEEWEHLRYAERDLDRIAANV</sequence>
<comment type="caution">
    <text evidence="2">The sequence shown here is derived from an EMBL/GenBank/DDBJ whole genome shotgun (WGS) entry which is preliminary data.</text>
</comment>